<dbReference type="Pfam" id="PF01370">
    <property type="entry name" value="Epimerase"/>
    <property type="match status" value="1"/>
</dbReference>
<proteinExistence type="predicted"/>
<feature type="domain" description="NAD-dependent epimerase/dehydratase" evidence="1">
    <location>
        <begin position="3"/>
        <end position="227"/>
    </location>
</feature>
<dbReference type="SUPFAM" id="SSF51735">
    <property type="entry name" value="NAD(P)-binding Rossmann-fold domains"/>
    <property type="match status" value="1"/>
</dbReference>
<evidence type="ECO:0000259" key="1">
    <source>
        <dbReference type="Pfam" id="PF01370"/>
    </source>
</evidence>
<sequence length="307" mass="31703">MAVVVTGSAGFLGQAVVARLLAAGREVIGIDRRGGVPTGPGHTELHADLIGSDGVAADAIREAGGVIHLAGCPGVRDSRTDVAWHRHRDNVLATAAVLGAAPRRTTVVVATSSSIYGGSVGGRPCAETDPLNPRGGYAASKALAEALCRDHNEAGGRVVVARPFTVAGEGQRSDMALSMWIDAARAGRPLRILGGPERTRDVTDVRDAARALIALLDAGEPGPVNVGTGVPIRLDAMIDAIATALDVDVRTRVEPAGPEEVSDTRADTRRLERIVGFVPHTDLADVVARQIAAADFEQVAESGRVPA</sequence>
<dbReference type="PANTHER" id="PTHR43245">
    <property type="entry name" value="BIFUNCTIONAL POLYMYXIN RESISTANCE PROTEIN ARNA"/>
    <property type="match status" value="1"/>
</dbReference>
<dbReference type="InterPro" id="IPR001509">
    <property type="entry name" value="Epimerase_deHydtase"/>
</dbReference>
<dbReference type="Proteomes" id="UP001500957">
    <property type="component" value="Unassembled WGS sequence"/>
</dbReference>
<gene>
    <name evidence="2" type="ORF">GCM10009547_28070</name>
</gene>
<dbReference type="InterPro" id="IPR050177">
    <property type="entry name" value="Lipid_A_modif_metabolic_enz"/>
</dbReference>
<comment type="caution">
    <text evidence="2">The sequence shown here is derived from an EMBL/GenBank/DDBJ whole genome shotgun (WGS) entry which is preliminary data.</text>
</comment>
<dbReference type="InterPro" id="IPR036291">
    <property type="entry name" value="NAD(P)-bd_dom_sf"/>
</dbReference>
<dbReference type="EMBL" id="BAAAHE010000021">
    <property type="protein sequence ID" value="GAA0623391.1"/>
    <property type="molecule type" value="Genomic_DNA"/>
</dbReference>
<accession>A0ABN1GY76</accession>
<dbReference type="PANTHER" id="PTHR43245:SF13">
    <property type="entry name" value="UDP-D-APIOSE_UDP-D-XYLOSE SYNTHASE 2"/>
    <property type="match status" value="1"/>
</dbReference>
<organism evidence="2 3">
    <name type="scientific">Sporichthya brevicatena</name>
    <dbReference type="NCBI Taxonomy" id="171442"/>
    <lineage>
        <taxon>Bacteria</taxon>
        <taxon>Bacillati</taxon>
        <taxon>Actinomycetota</taxon>
        <taxon>Actinomycetes</taxon>
        <taxon>Sporichthyales</taxon>
        <taxon>Sporichthyaceae</taxon>
        <taxon>Sporichthya</taxon>
    </lineage>
</organism>
<evidence type="ECO:0000313" key="2">
    <source>
        <dbReference type="EMBL" id="GAA0623391.1"/>
    </source>
</evidence>
<dbReference type="Gene3D" id="3.40.50.720">
    <property type="entry name" value="NAD(P)-binding Rossmann-like Domain"/>
    <property type="match status" value="1"/>
</dbReference>
<protein>
    <submittedName>
        <fullName evidence="2">NAD-dependent epimerase</fullName>
    </submittedName>
</protein>
<reference evidence="2 3" key="1">
    <citation type="journal article" date="2019" name="Int. J. Syst. Evol. Microbiol.">
        <title>The Global Catalogue of Microorganisms (GCM) 10K type strain sequencing project: providing services to taxonomists for standard genome sequencing and annotation.</title>
        <authorList>
            <consortium name="The Broad Institute Genomics Platform"/>
            <consortium name="The Broad Institute Genome Sequencing Center for Infectious Disease"/>
            <person name="Wu L."/>
            <person name="Ma J."/>
        </authorList>
    </citation>
    <scope>NUCLEOTIDE SEQUENCE [LARGE SCALE GENOMIC DNA]</scope>
    <source>
        <strain evidence="2 3">JCM 10671</strain>
    </source>
</reference>
<dbReference type="RefSeq" id="WP_344605746.1">
    <property type="nucleotide sequence ID" value="NZ_BAAAHE010000021.1"/>
</dbReference>
<keyword evidence="3" id="KW-1185">Reference proteome</keyword>
<evidence type="ECO:0000313" key="3">
    <source>
        <dbReference type="Proteomes" id="UP001500957"/>
    </source>
</evidence>
<name>A0ABN1GY76_9ACTN</name>